<dbReference type="RefSeq" id="WP_344347300.1">
    <property type="nucleotide sequence ID" value="NZ_BAAASM010000009.1"/>
</dbReference>
<gene>
    <name evidence="1" type="ORF">ACFP3J_03345</name>
</gene>
<dbReference type="SUPFAM" id="SSF49899">
    <property type="entry name" value="Concanavalin A-like lectins/glucanases"/>
    <property type="match status" value="1"/>
</dbReference>
<dbReference type="InterPro" id="IPR013320">
    <property type="entry name" value="ConA-like_dom_sf"/>
</dbReference>
<organism evidence="1 2">
    <name type="scientific">Streptomyces nogalater</name>
    <dbReference type="NCBI Taxonomy" id="38314"/>
    <lineage>
        <taxon>Bacteria</taxon>
        <taxon>Bacillati</taxon>
        <taxon>Actinomycetota</taxon>
        <taxon>Actinomycetes</taxon>
        <taxon>Kitasatosporales</taxon>
        <taxon>Streptomycetaceae</taxon>
        <taxon>Streptomyces</taxon>
    </lineage>
</organism>
<evidence type="ECO:0000313" key="2">
    <source>
        <dbReference type="Proteomes" id="UP001596065"/>
    </source>
</evidence>
<dbReference type="Gene3D" id="2.60.120.260">
    <property type="entry name" value="Galactose-binding domain-like"/>
    <property type="match status" value="1"/>
</dbReference>
<proteinExistence type="predicted"/>
<protein>
    <submittedName>
        <fullName evidence="1">Uncharacterized protein</fullName>
    </submittedName>
</protein>
<name>A0ABW0WCN4_STRNO</name>
<comment type="caution">
    <text evidence="1">The sequence shown here is derived from an EMBL/GenBank/DDBJ whole genome shotgun (WGS) entry which is preliminary data.</text>
</comment>
<dbReference type="Proteomes" id="UP001596065">
    <property type="component" value="Unassembled WGS sequence"/>
</dbReference>
<accession>A0ABW0WCN4</accession>
<keyword evidence="2" id="KW-1185">Reference proteome</keyword>
<reference evidence="2" key="1">
    <citation type="journal article" date="2019" name="Int. J. Syst. Evol. Microbiol.">
        <title>The Global Catalogue of Microorganisms (GCM) 10K type strain sequencing project: providing services to taxonomists for standard genome sequencing and annotation.</title>
        <authorList>
            <consortium name="The Broad Institute Genomics Platform"/>
            <consortium name="The Broad Institute Genome Sequencing Center for Infectious Disease"/>
            <person name="Wu L."/>
            <person name="Ma J."/>
        </authorList>
    </citation>
    <scope>NUCLEOTIDE SEQUENCE [LARGE SCALE GENOMIC DNA]</scope>
    <source>
        <strain evidence="2">KCTC 5701</strain>
    </source>
</reference>
<evidence type="ECO:0000313" key="1">
    <source>
        <dbReference type="EMBL" id="MFC5654529.1"/>
    </source>
</evidence>
<sequence>MANPKLETLVDAFTAPTLNTALWGATTPGATTLDTVNAEVSVAVPTASGAINRLATTAGVLYDATGSYVYVQVRPAANGAGHVRTVMRIRYDDSNAITMRLESGVFQFAAQTGGMTTLTLPAYDPHAHRWWRLREAGGAFYAGTSPDGLTWTEWGSLPYGFDATNVTLRLETSATATELPGNAAVFSHVNTRVGGPFNPNWPRVEAAWGPFWNANAGTSPQDRLVDVTDRTRGTVSIQRGRQYELDQIRSGEASMTLANTDAALDPANDAGPWAGHIAPYQPYRKRAQWPRSRNLADPALATGGDAGQATGAISPATEIFSDTDTGGSFVTATDAWLGNTVLQFAVPAGATAPARIMHWPRLAVVPGRTYTVQMQVRNVTASTSLTVRPHFGWYAAGTTTTPNSYAYGTTSTLTGAASAGWTTLVLTATAPANAAGINVGVTLATSAAAAASVQIDGVQVEEGAVASTWTCPGAWYPLYAGFTERWPSQWDMQGLYGVVEPTAVDAFSLLSQRQLNDALTMELNTYTPRFVYRLDEPAGSTLLADWTGNNPGVQIGIGKYGAGSITLGNAVTANDPDRAYTGSTGTVATVNNSNPGTNLVTGGASFINLGSAGILGPADLSQWTRMIAFRYTGPTTIASRVVLWSAFSRTRTNGMPGGSQMWFWIDSDGYFRVSLGGPTSGGWFYFKAQNPVVNDGNWHLALVSYNRNGQKINIRVDEWYWQYTNIGGDLEPSGLVSDNVGCWVDPTVGNGTTFNFKGDMSFLAEFPTALSTAAMYQIYAAWRNNCAGESSDARYSRILRYAGYTGGKNIQPGLTTAMGPANIDGQDAMTALQAVVDTENGAHYFDATGNITFRGRSARYNASAPVHTFGERVDLGELPYEDCQLDFDSTHLSNQVTVTQEGTSQNFYAVDDASVTSYFPRTMSRTINAQDPNECQDAANYLLSRYRQPATRVSSLKLHPSAVPALWPVCLGLELGTRIRVMRRPPGAPAVQIDCYVENLVWEFTDDGEAWLTLQCSPADLTPYGVFAAWHTTLAAAPTVGRTTLSINAPQVTQVYNWGFTTPGTWQVVGGNAPQGPITTATDGTQTSAAKATTYTIMEDQTAIPYDPTTTYRVSATIRTATAPTTGSPNVYVGLTGIDADGNRVNISGQNTLSAQIYCAARGTQPGSTYTTYTGYVSGTATPGGAGPNTDPSNPQRVRPEIVAVRPLVYLLYNCTDGVQYLDTFTIHTVPENGGAPLASQLTPGQQLTLGQGTANAETVTVAAVSATSPGWTTATVTTTTATTKTHAAGDVVCEPLPAGKNDPTAWDATAAFDSIAFAY</sequence>
<dbReference type="EMBL" id="JBHSOE010000003">
    <property type="protein sequence ID" value="MFC5654529.1"/>
    <property type="molecule type" value="Genomic_DNA"/>
</dbReference>